<reference evidence="1 2" key="1">
    <citation type="journal article" date="2016" name="Nat. Commun.">
        <title>Thousands of microbial genomes shed light on interconnected biogeochemical processes in an aquifer system.</title>
        <authorList>
            <person name="Anantharaman K."/>
            <person name="Brown C.T."/>
            <person name="Hug L.A."/>
            <person name="Sharon I."/>
            <person name="Castelle C.J."/>
            <person name="Probst A.J."/>
            <person name="Thomas B.C."/>
            <person name="Singh A."/>
            <person name="Wilkins M.J."/>
            <person name="Karaoz U."/>
            <person name="Brodie E.L."/>
            <person name="Williams K.H."/>
            <person name="Hubbard S.S."/>
            <person name="Banfield J.F."/>
        </authorList>
    </citation>
    <scope>NUCLEOTIDE SEQUENCE [LARGE SCALE GENOMIC DNA]</scope>
</reference>
<name>A0A1F8GEU0_9BACT</name>
<comment type="caution">
    <text evidence="1">The sequence shown here is derived from an EMBL/GenBank/DDBJ whole genome shotgun (WGS) entry which is preliminary data.</text>
</comment>
<dbReference type="AlphaFoldDB" id="A0A1F8GEU0"/>
<accession>A0A1F8GEU0</accession>
<sequence length="127" mass="14599">MSERVPFKPKRTCECHLTRQGYAGVIRHRFPCTQQGVEWLAQSGDPITPGKRYRWINGDDQWSRDRGYEEINAVAEVTRVNEAGMVFAYWHQDRPQSDQYGRETCIPNSAVVELVDLPVRETESATA</sequence>
<proteinExistence type="predicted"/>
<evidence type="ECO:0000313" key="1">
    <source>
        <dbReference type="EMBL" id="OGN23895.1"/>
    </source>
</evidence>
<evidence type="ECO:0000313" key="2">
    <source>
        <dbReference type="Proteomes" id="UP000178911"/>
    </source>
</evidence>
<dbReference type="STRING" id="1802695.A3A13_02290"/>
<gene>
    <name evidence="1" type="ORF">A3A13_02290</name>
</gene>
<organism evidence="1 2">
    <name type="scientific">Candidatus Yanofskybacteria bacterium RIFCSPLOWO2_01_FULL_43_22</name>
    <dbReference type="NCBI Taxonomy" id="1802695"/>
    <lineage>
        <taxon>Bacteria</taxon>
        <taxon>Candidatus Yanofskyibacteriota</taxon>
    </lineage>
</organism>
<protein>
    <submittedName>
        <fullName evidence="1">Uncharacterized protein</fullName>
    </submittedName>
</protein>
<dbReference type="EMBL" id="MGKJ01000014">
    <property type="protein sequence ID" value="OGN23895.1"/>
    <property type="molecule type" value="Genomic_DNA"/>
</dbReference>
<dbReference type="Proteomes" id="UP000178911">
    <property type="component" value="Unassembled WGS sequence"/>
</dbReference>